<organism evidence="1">
    <name type="scientific">marine metagenome</name>
    <dbReference type="NCBI Taxonomy" id="408172"/>
    <lineage>
        <taxon>unclassified sequences</taxon>
        <taxon>metagenomes</taxon>
        <taxon>ecological metagenomes</taxon>
    </lineage>
</organism>
<gene>
    <name evidence="1" type="ORF">METZ01_LOCUS505236</name>
</gene>
<dbReference type="Pfam" id="PF11839">
    <property type="entry name" value="Alanine_zipper"/>
    <property type="match status" value="1"/>
</dbReference>
<dbReference type="NCBIfam" id="NF040598">
    <property type="entry name" value="Ala_zip_lipo"/>
    <property type="match status" value="1"/>
</dbReference>
<proteinExistence type="predicted"/>
<evidence type="ECO:0000313" key="1">
    <source>
        <dbReference type="EMBL" id="SVE52382.1"/>
    </source>
</evidence>
<dbReference type="AlphaFoldDB" id="A0A383E6C8"/>
<dbReference type="PROSITE" id="PS51257">
    <property type="entry name" value="PROKAR_LIPOPROTEIN"/>
    <property type="match status" value="1"/>
</dbReference>
<dbReference type="InterPro" id="IPR021793">
    <property type="entry name" value="Oprl"/>
</dbReference>
<reference evidence="1" key="1">
    <citation type="submission" date="2018-05" db="EMBL/GenBank/DDBJ databases">
        <authorList>
            <person name="Lanie J.A."/>
            <person name="Ng W.-L."/>
            <person name="Kazmierczak K.M."/>
            <person name="Andrzejewski T.M."/>
            <person name="Davidsen T.M."/>
            <person name="Wayne K.J."/>
            <person name="Tettelin H."/>
            <person name="Glass J.I."/>
            <person name="Rusch D."/>
            <person name="Podicherti R."/>
            <person name="Tsui H.-C.T."/>
            <person name="Winkler M.E."/>
        </authorList>
    </citation>
    <scope>NUCLEOTIDE SEQUENCE</scope>
</reference>
<name>A0A383E6C8_9ZZZZ</name>
<protein>
    <submittedName>
        <fullName evidence="1">Uncharacterized protein</fullName>
    </submittedName>
</protein>
<accession>A0A383E6C8</accession>
<sequence>MSTKIQTVIKAGAMVIALLLTTGCANLQPQIDAIDARVDDLAADATSVAEVRQIALAAQATADEALAAAELNAACCDATNEKIDRMFERSQSK</sequence>
<dbReference type="EMBL" id="UINC01223260">
    <property type="protein sequence ID" value="SVE52382.1"/>
    <property type="molecule type" value="Genomic_DNA"/>
</dbReference>